<protein>
    <submittedName>
        <fullName evidence="3">Uncharacterized protein DUF2631</fullName>
    </submittedName>
</protein>
<evidence type="ECO:0000256" key="2">
    <source>
        <dbReference type="SAM" id="Phobius"/>
    </source>
</evidence>
<comment type="caution">
    <text evidence="3">The sequence shown here is derived from an EMBL/GenBank/DDBJ whole genome shotgun (WGS) entry which is preliminary data.</text>
</comment>
<dbReference type="AlphaFoldDB" id="A0A4R7UXD3"/>
<evidence type="ECO:0000313" key="4">
    <source>
        <dbReference type="Proteomes" id="UP000294927"/>
    </source>
</evidence>
<dbReference type="RefSeq" id="WP_133908634.1">
    <property type="nucleotide sequence ID" value="NZ_SOCP01000025.1"/>
</dbReference>
<keyword evidence="2" id="KW-1133">Transmembrane helix</keyword>
<dbReference type="OrthoDB" id="3401220at2"/>
<dbReference type="InterPro" id="IPR024341">
    <property type="entry name" value="DUF2631"/>
</dbReference>
<gene>
    <name evidence="3" type="ORF">CLV71_12538</name>
</gene>
<name>A0A4R7UXD3_9PSEU</name>
<keyword evidence="2" id="KW-0472">Membrane</keyword>
<organism evidence="3 4">
    <name type="scientific">Actinophytocola oryzae</name>
    <dbReference type="NCBI Taxonomy" id="502181"/>
    <lineage>
        <taxon>Bacteria</taxon>
        <taxon>Bacillati</taxon>
        <taxon>Actinomycetota</taxon>
        <taxon>Actinomycetes</taxon>
        <taxon>Pseudonocardiales</taxon>
        <taxon>Pseudonocardiaceae</taxon>
    </lineage>
</organism>
<dbReference type="EMBL" id="SOCP01000025">
    <property type="protein sequence ID" value="TDV39726.1"/>
    <property type="molecule type" value="Genomic_DNA"/>
</dbReference>
<evidence type="ECO:0000256" key="1">
    <source>
        <dbReference type="SAM" id="MobiDB-lite"/>
    </source>
</evidence>
<keyword evidence="4" id="KW-1185">Reference proteome</keyword>
<feature type="transmembrane region" description="Helical" evidence="2">
    <location>
        <begin position="40"/>
        <end position="59"/>
    </location>
</feature>
<dbReference type="Pfam" id="PF10939">
    <property type="entry name" value="DUF2631"/>
    <property type="match status" value="1"/>
</dbReference>
<evidence type="ECO:0000313" key="3">
    <source>
        <dbReference type="EMBL" id="TDV39726.1"/>
    </source>
</evidence>
<sequence length="91" mass="10233">MSAANSSTQLEKRAKNAVDPVEQPSAEWGWHGSFPRGREIGGWFTVVAFAVMAFVGNHVAETERLWLLGITALLVIVLIGERVRRRTSWRR</sequence>
<reference evidence="3 4" key="1">
    <citation type="submission" date="2019-03" db="EMBL/GenBank/DDBJ databases">
        <title>Genomic Encyclopedia of Archaeal and Bacterial Type Strains, Phase II (KMG-II): from individual species to whole genera.</title>
        <authorList>
            <person name="Goeker M."/>
        </authorList>
    </citation>
    <scope>NUCLEOTIDE SEQUENCE [LARGE SCALE GENOMIC DNA]</scope>
    <source>
        <strain evidence="3 4">DSM 45499</strain>
    </source>
</reference>
<keyword evidence="2" id="KW-0812">Transmembrane</keyword>
<dbReference type="Proteomes" id="UP000294927">
    <property type="component" value="Unassembled WGS sequence"/>
</dbReference>
<proteinExistence type="predicted"/>
<feature type="region of interest" description="Disordered" evidence="1">
    <location>
        <begin position="1"/>
        <end position="26"/>
    </location>
</feature>
<feature type="transmembrane region" description="Helical" evidence="2">
    <location>
        <begin position="65"/>
        <end position="83"/>
    </location>
</feature>
<accession>A0A4R7UXD3</accession>